<evidence type="ECO:0000313" key="2">
    <source>
        <dbReference type="Proteomes" id="UP000499080"/>
    </source>
</evidence>
<keyword evidence="2" id="KW-1185">Reference proteome</keyword>
<dbReference type="Proteomes" id="UP000499080">
    <property type="component" value="Unassembled WGS sequence"/>
</dbReference>
<gene>
    <name evidence="1" type="ORF">AVEN_224977_1</name>
</gene>
<dbReference type="AlphaFoldDB" id="A0A4Y2PW64"/>
<organism evidence="1 2">
    <name type="scientific">Araneus ventricosus</name>
    <name type="common">Orbweaver spider</name>
    <name type="synonym">Epeira ventricosa</name>
    <dbReference type="NCBI Taxonomy" id="182803"/>
    <lineage>
        <taxon>Eukaryota</taxon>
        <taxon>Metazoa</taxon>
        <taxon>Ecdysozoa</taxon>
        <taxon>Arthropoda</taxon>
        <taxon>Chelicerata</taxon>
        <taxon>Arachnida</taxon>
        <taxon>Araneae</taxon>
        <taxon>Araneomorphae</taxon>
        <taxon>Entelegynae</taxon>
        <taxon>Araneoidea</taxon>
        <taxon>Araneidae</taxon>
        <taxon>Araneus</taxon>
    </lineage>
</organism>
<protein>
    <submittedName>
        <fullName evidence="1">Uncharacterized protein</fullName>
    </submittedName>
</protein>
<name>A0A4Y2PW64_ARAVE</name>
<reference evidence="1 2" key="1">
    <citation type="journal article" date="2019" name="Sci. Rep.">
        <title>Orb-weaving spider Araneus ventricosus genome elucidates the spidroin gene catalogue.</title>
        <authorList>
            <person name="Kono N."/>
            <person name="Nakamura H."/>
            <person name="Ohtoshi R."/>
            <person name="Moran D.A.P."/>
            <person name="Shinohara A."/>
            <person name="Yoshida Y."/>
            <person name="Fujiwara M."/>
            <person name="Mori M."/>
            <person name="Tomita M."/>
            <person name="Arakawa K."/>
        </authorList>
    </citation>
    <scope>NUCLEOTIDE SEQUENCE [LARGE SCALE GENOMIC DNA]</scope>
</reference>
<dbReference type="EMBL" id="BGPR01012301">
    <property type="protein sequence ID" value="GBN55491.1"/>
    <property type="molecule type" value="Genomic_DNA"/>
</dbReference>
<evidence type="ECO:0000313" key="1">
    <source>
        <dbReference type="EMBL" id="GBN55491.1"/>
    </source>
</evidence>
<comment type="caution">
    <text evidence="1">The sequence shown here is derived from an EMBL/GenBank/DDBJ whole genome shotgun (WGS) entry which is preliminary data.</text>
</comment>
<accession>A0A4Y2PW64</accession>
<sequence length="140" mass="16551">MHNAGTNDLRPSGHFLTGLKYLMVERTQRPVDEVSRNGESCVRDRILPKIRHTMQAKFEVVCQALVWIESLKREKANSRIVLIIYLKYRGSSQNRHRVASKRDVNLANQILRKAKELKKSYLMVRMHKTKYFIYFLNTLF</sequence>
<proteinExistence type="predicted"/>